<name>A0A8S2Z7J6_9BILA</name>
<evidence type="ECO:0000313" key="2">
    <source>
        <dbReference type="EMBL" id="CAF4606817.1"/>
    </source>
</evidence>
<evidence type="ECO:0000313" key="3">
    <source>
        <dbReference type="Proteomes" id="UP000676336"/>
    </source>
</evidence>
<gene>
    <name evidence="1" type="ORF">SMN809_LOCUS36341</name>
    <name evidence="2" type="ORF">SMN809_LOCUS39304</name>
</gene>
<sequence>PSTSLINFDQVSQRSSNIAAMLPTPASATRSESASKLMFDDDFSQIPSHAISLNNIPTAISSAKNDLLVSRARPSPPTTA</sequence>
<reference evidence="2" key="1">
    <citation type="submission" date="2021-02" db="EMBL/GenBank/DDBJ databases">
        <authorList>
            <person name="Nowell W R."/>
        </authorList>
    </citation>
    <scope>NUCLEOTIDE SEQUENCE</scope>
</reference>
<organism evidence="2 3">
    <name type="scientific">Rotaria magnacalcarata</name>
    <dbReference type="NCBI Taxonomy" id="392030"/>
    <lineage>
        <taxon>Eukaryota</taxon>
        <taxon>Metazoa</taxon>
        <taxon>Spiralia</taxon>
        <taxon>Gnathifera</taxon>
        <taxon>Rotifera</taxon>
        <taxon>Eurotatoria</taxon>
        <taxon>Bdelloidea</taxon>
        <taxon>Philodinida</taxon>
        <taxon>Philodinidae</taxon>
        <taxon>Rotaria</taxon>
    </lineage>
</organism>
<comment type="caution">
    <text evidence="2">The sequence shown here is derived from an EMBL/GenBank/DDBJ whole genome shotgun (WGS) entry which is preliminary data.</text>
</comment>
<dbReference type="EMBL" id="CAJOBI010089175">
    <property type="protein sequence ID" value="CAF4533747.1"/>
    <property type="molecule type" value="Genomic_DNA"/>
</dbReference>
<evidence type="ECO:0000313" key="1">
    <source>
        <dbReference type="EMBL" id="CAF4533747.1"/>
    </source>
</evidence>
<dbReference type="AlphaFoldDB" id="A0A8S2Z7J6"/>
<dbReference type="EMBL" id="CAJOBI010105180">
    <property type="protein sequence ID" value="CAF4606817.1"/>
    <property type="molecule type" value="Genomic_DNA"/>
</dbReference>
<feature type="non-terminal residue" evidence="2">
    <location>
        <position position="1"/>
    </location>
</feature>
<feature type="non-terminal residue" evidence="2">
    <location>
        <position position="80"/>
    </location>
</feature>
<protein>
    <submittedName>
        <fullName evidence="2">Uncharacterized protein</fullName>
    </submittedName>
</protein>
<proteinExistence type="predicted"/>
<accession>A0A8S2Z7J6</accession>
<dbReference type="Proteomes" id="UP000676336">
    <property type="component" value="Unassembled WGS sequence"/>
</dbReference>